<comment type="caution">
    <text evidence="5">The sequence shown here is derived from an EMBL/GenBank/DDBJ whole genome shotgun (WGS) entry which is preliminary data.</text>
</comment>
<reference evidence="5 6" key="1">
    <citation type="submission" date="2023-05" db="EMBL/GenBank/DDBJ databases">
        <title>Actinoplanes sp. NEAU-A12 genome sequencing.</title>
        <authorList>
            <person name="Wang Z.-S."/>
        </authorList>
    </citation>
    <scope>NUCLEOTIDE SEQUENCE [LARGE SCALE GENOMIC DNA]</scope>
    <source>
        <strain evidence="5 6">NEAU-A12</strain>
    </source>
</reference>
<accession>A0ABT6X081</accession>
<feature type="chain" id="PRO_5047413152" evidence="4">
    <location>
        <begin position="31"/>
        <end position="426"/>
    </location>
</feature>
<name>A0ABT6X081_9ACTN</name>
<keyword evidence="2" id="KW-0442">Lipid degradation</keyword>
<dbReference type="EMBL" id="JASCTH010000045">
    <property type="protein sequence ID" value="MDI6105415.1"/>
    <property type="molecule type" value="Genomic_DNA"/>
</dbReference>
<evidence type="ECO:0000256" key="2">
    <source>
        <dbReference type="ARBA" id="ARBA00022963"/>
    </source>
</evidence>
<dbReference type="SUPFAM" id="SSF53474">
    <property type="entry name" value="alpha/beta-Hydrolases"/>
    <property type="match status" value="1"/>
</dbReference>
<evidence type="ECO:0000256" key="4">
    <source>
        <dbReference type="SAM" id="SignalP"/>
    </source>
</evidence>
<dbReference type="Gene3D" id="3.40.50.1820">
    <property type="entry name" value="alpha/beta hydrolase"/>
    <property type="match status" value="1"/>
</dbReference>
<evidence type="ECO:0000256" key="3">
    <source>
        <dbReference type="ARBA" id="ARBA00023098"/>
    </source>
</evidence>
<dbReference type="Proteomes" id="UP001241758">
    <property type="component" value="Unassembled WGS sequence"/>
</dbReference>
<keyword evidence="4" id="KW-0732">Signal</keyword>
<keyword evidence="6" id="KW-1185">Reference proteome</keyword>
<organism evidence="5 6">
    <name type="scientific">Actinoplanes sandaracinus</name>
    <dbReference type="NCBI Taxonomy" id="3045177"/>
    <lineage>
        <taxon>Bacteria</taxon>
        <taxon>Bacillati</taxon>
        <taxon>Actinomycetota</taxon>
        <taxon>Actinomycetes</taxon>
        <taxon>Micromonosporales</taxon>
        <taxon>Micromonosporaceae</taxon>
        <taxon>Actinoplanes</taxon>
    </lineage>
</organism>
<evidence type="ECO:0000313" key="5">
    <source>
        <dbReference type="EMBL" id="MDI6105415.1"/>
    </source>
</evidence>
<evidence type="ECO:0000256" key="1">
    <source>
        <dbReference type="ARBA" id="ARBA00022801"/>
    </source>
</evidence>
<protein>
    <submittedName>
        <fullName evidence="5">Lipase</fullName>
    </submittedName>
</protein>
<dbReference type="InterPro" id="IPR006311">
    <property type="entry name" value="TAT_signal"/>
</dbReference>
<keyword evidence="1" id="KW-0378">Hydrolase</keyword>
<dbReference type="InterPro" id="IPR029058">
    <property type="entry name" value="AB_hydrolase_fold"/>
</dbReference>
<keyword evidence="3" id="KW-0443">Lipid metabolism</keyword>
<sequence>MPTRRTLLTTGLAAPAALALPALGPARAEAAPADGRLRVGLLPPDGPYPVGTTTLHLVDRSRPDPWVTTQPYRELAVTLTYPARPAHGHPRDGWLTPGWAADSTEVLKNMVPGGNVAAVDWAGARAHARVDAPVARPNGQPLPVLLCGLGHWASASMFRLMAEGLASRGYLVAMCEPTYETPVMFPGGRMVPHHPASNPAGDGNTEEFLAYLRRIYAARVADARFVLDGLAVLAAGGNPDAAGRALPDGLRRAPRVTRVGAFGGGVAAGLVALSLLGQEPRVTAAAMADATVTAPTAGPPVPMLPIVDSGVDGPVLVLRPQFPARGPDPLWERAWAGLRGWRRDLELVGGGEAWLTDLQWVLPQVRRGLGLPADTYVPTLGTVQPAEAVAAGRAYLAAFFDRHLRGRDGRLLDGPSRRHPAVRFVR</sequence>
<feature type="signal peptide" evidence="4">
    <location>
        <begin position="1"/>
        <end position="30"/>
    </location>
</feature>
<dbReference type="PROSITE" id="PS51318">
    <property type="entry name" value="TAT"/>
    <property type="match status" value="1"/>
</dbReference>
<dbReference type="RefSeq" id="WP_282766882.1">
    <property type="nucleotide sequence ID" value="NZ_JASCTH010000045.1"/>
</dbReference>
<proteinExistence type="predicted"/>
<evidence type="ECO:0000313" key="6">
    <source>
        <dbReference type="Proteomes" id="UP001241758"/>
    </source>
</evidence>
<dbReference type="PANTHER" id="PTHR10272:SF0">
    <property type="entry name" value="PLATELET-ACTIVATING FACTOR ACETYLHYDROLASE"/>
    <property type="match status" value="1"/>
</dbReference>
<gene>
    <name evidence="5" type="ORF">QLQ12_43220</name>
</gene>
<dbReference type="PANTHER" id="PTHR10272">
    <property type="entry name" value="PLATELET-ACTIVATING FACTOR ACETYLHYDROLASE"/>
    <property type="match status" value="1"/>
</dbReference>